<comment type="caution">
    <text evidence="1">The sequence shown here is derived from an EMBL/GenBank/DDBJ whole genome shotgun (WGS) entry which is preliminary data.</text>
</comment>
<dbReference type="Pfam" id="PF13692">
    <property type="entry name" value="Glyco_trans_1_4"/>
    <property type="match status" value="1"/>
</dbReference>
<dbReference type="EMBL" id="VUNS01000044">
    <property type="protein sequence ID" value="MST99634.1"/>
    <property type="molecule type" value="Genomic_DNA"/>
</dbReference>
<dbReference type="InterPro" id="IPR050194">
    <property type="entry name" value="Glycosyltransferase_grp1"/>
</dbReference>
<dbReference type="AlphaFoldDB" id="A0A844G9L4"/>
<keyword evidence="1" id="KW-0808">Transferase</keyword>
<gene>
    <name evidence="1" type="ORF">FYJ85_21630</name>
</gene>
<dbReference type="Gene3D" id="3.40.50.2000">
    <property type="entry name" value="Glycogen Phosphorylase B"/>
    <property type="match status" value="2"/>
</dbReference>
<dbReference type="Proteomes" id="UP000435649">
    <property type="component" value="Unassembled WGS sequence"/>
</dbReference>
<accession>A0A844G9L4</accession>
<evidence type="ECO:0000313" key="2">
    <source>
        <dbReference type="Proteomes" id="UP000435649"/>
    </source>
</evidence>
<keyword evidence="2" id="KW-1185">Reference proteome</keyword>
<dbReference type="PANTHER" id="PTHR45947">
    <property type="entry name" value="SULFOQUINOVOSYL TRANSFERASE SQD2"/>
    <property type="match status" value="1"/>
</dbReference>
<evidence type="ECO:0000313" key="1">
    <source>
        <dbReference type="EMBL" id="MST99634.1"/>
    </source>
</evidence>
<reference evidence="1 2" key="1">
    <citation type="submission" date="2019-08" db="EMBL/GenBank/DDBJ databases">
        <title>In-depth cultivation of the pig gut microbiome towards novel bacterial diversity and tailored functional studies.</title>
        <authorList>
            <person name="Wylensek D."/>
            <person name="Hitch T.C.A."/>
            <person name="Clavel T."/>
        </authorList>
    </citation>
    <scope>NUCLEOTIDE SEQUENCE [LARGE SCALE GENOMIC DNA]</scope>
    <source>
        <strain evidence="1 2">BBE-744-WT-12</strain>
    </source>
</reference>
<dbReference type="CDD" id="cd03801">
    <property type="entry name" value="GT4_PimA-like"/>
    <property type="match status" value="1"/>
</dbReference>
<dbReference type="PANTHER" id="PTHR45947:SF3">
    <property type="entry name" value="SULFOQUINOVOSYL TRANSFERASE SQD2"/>
    <property type="match status" value="1"/>
</dbReference>
<protein>
    <submittedName>
        <fullName evidence="1">Glycosyltransferase family 4 protein</fullName>
    </submittedName>
</protein>
<dbReference type="SUPFAM" id="SSF53756">
    <property type="entry name" value="UDP-Glycosyltransferase/glycogen phosphorylase"/>
    <property type="match status" value="1"/>
</dbReference>
<sequence>MVLQECRGARRMSLRLAVACARQEAEKLSPLLRELERRGTVRPIVFERERHAFFPAEALEHAQADALLAVGPSAPGRLAALRRSHGRIPILLRPAAPPHDGSRILSSLRDDFLFRLECRYADAVLCAGSNDRKRCLRLGIAERKLHDAPFAVDNAHFAGSPHCREAAGTRRARLGIAEDEKLLLYAGKFDFRKGVHILLEQFLFLRRSGNGGKWHFALAGSGECEETLRQMAAEDSHIHLLPLPGAQELPSLLRAADLCALTPRTGLPWGALINGAMAAQRPVLVTEKAGCAPDLVEPGATGWSVDSAHPELWFDYVKGISRERLAAMGEAAGRKIRSWTPAAFADAVERAIPRKNR</sequence>
<dbReference type="GO" id="GO:0016758">
    <property type="term" value="F:hexosyltransferase activity"/>
    <property type="evidence" value="ECO:0007669"/>
    <property type="project" value="TreeGrafter"/>
</dbReference>
<name>A0A844G9L4_9BACT</name>
<organism evidence="1 2">
    <name type="scientific">Victivallis lenta</name>
    <dbReference type="NCBI Taxonomy" id="2606640"/>
    <lineage>
        <taxon>Bacteria</taxon>
        <taxon>Pseudomonadati</taxon>
        <taxon>Lentisphaerota</taxon>
        <taxon>Lentisphaeria</taxon>
        <taxon>Victivallales</taxon>
        <taxon>Victivallaceae</taxon>
        <taxon>Victivallis</taxon>
    </lineage>
</organism>
<proteinExistence type="predicted"/>